<keyword evidence="3" id="KW-0472">Membrane</keyword>
<accession>A0ABX0A8S5</accession>
<dbReference type="InterPro" id="IPR045584">
    <property type="entry name" value="Pilin-like"/>
</dbReference>
<comment type="caution">
    <text evidence="4">The sequence shown here is derived from an EMBL/GenBank/DDBJ whole genome shotgun (WGS) entry which is preliminary data.</text>
</comment>
<keyword evidence="3" id="KW-1133">Transmembrane helix</keyword>
<dbReference type="InterPro" id="IPR012902">
    <property type="entry name" value="N_methyl_site"/>
</dbReference>
<dbReference type="PIRSF" id="PIRSF021292">
    <property type="entry name" value="Competence_ComGD"/>
    <property type="match status" value="1"/>
</dbReference>
<reference evidence="4 5" key="1">
    <citation type="submission" date="2020-01" db="EMBL/GenBank/DDBJ databases">
        <title>A novel Bacillus sp. from Pasinler.</title>
        <authorList>
            <person name="Adiguzel A."/>
            <person name="Ay H."/>
            <person name="Baltaci M.O."/>
        </authorList>
    </citation>
    <scope>NUCLEOTIDE SEQUENCE [LARGE SCALE GENOMIC DNA]</scope>
    <source>
        <strain evidence="4 5">P1</strain>
    </source>
</reference>
<dbReference type="NCBIfam" id="NF040982">
    <property type="entry name" value="ComGD"/>
    <property type="match status" value="1"/>
</dbReference>
<name>A0ABX0A8S5_9BACI</name>
<protein>
    <submittedName>
        <fullName evidence="4">Prepilin-type N-terminal cleavage/methylation domain-containing protein</fullName>
    </submittedName>
</protein>
<feature type="transmembrane region" description="Helical" evidence="3">
    <location>
        <begin position="27"/>
        <end position="51"/>
    </location>
</feature>
<dbReference type="NCBIfam" id="TIGR02532">
    <property type="entry name" value="IV_pilin_GFxxxE"/>
    <property type="match status" value="1"/>
</dbReference>
<dbReference type="InterPro" id="IPR016785">
    <property type="entry name" value="ComGD"/>
</dbReference>
<dbReference type="SUPFAM" id="SSF54523">
    <property type="entry name" value="Pili subunits"/>
    <property type="match status" value="1"/>
</dbReference>
<dbReference type="PROSITE" id="PS00409">
    <property type="entry name" value="PROKAR_NTER_METHYL"/>
    <property type="match status" value="1"/>
</dbReference>
<gene>
    <name evidence="4" type="ORF">GW534_09040</name>
</gene>
<evidence type="ECO:0000256" key="2">
    <source>
        <dbReference type="ARBA" id="ARBA00023287"/>
    </source>
</evidence>
<keyword evidence="2" id="KW-0178">Competence</keyword>
<evidence type="ECO:0000313" key="5">
    <source>
        <dbReference type="Proteomes" id="UP000743899"/>
    </source>
</evidence>
<evidence type="ECO:0000256" key="1">
    <source>
        <dbReference type="ARBA" id="ARBA00004241"/>
    </source>
</evidence>
<evidence type="ECO:0000313" key="4">
    <source>
        <dbReference type="EMBL" id="NCU17875.1"/>
    </source>
</evidence>
<comment type="subcellular location">
    <subcellularLocation>
        <location evidence="1">Cell surface</location>
    </subcellularLocation>
</comment>
<keyword evidence="5" id="KW-1185">Reference proteome</keyword>
<sequence length="165" mass="19396">MLMEKQRYNKLQVGYSKVKKGIIREEGFTLVEMLLVLFILTVMFATIPPLFQSVQSKINESNFIHQFQADLYYAQSYAIAHRRRVSYRYDNTNKAYRFYTGGENILILERKLPKNVTIERGYLDEFHFNGEGNVSRFGNIYIKIDDKSYRLVMSIGKGSFAVYEQ</sequence>
<dbReference type="Pfam" id="PF07963">
    <property type="entry name" value="N_methyl"/>
    <property type="match status" value="1"/>
</dbReference>
<organism evidence="4 5">
    <name type="scientific">Pallidibacillus pasinlerensis</name>
    <dbReference type="NCBI Taxonomy" id="2703818"/>
    <lineage>
        <taxon>Bacteria</taxon>
        <taxon>Bacillati</taxon>
        <taxon>Bacillota</taxon>
        <taxon>Bacilli</taxon>
        <taxon>Bacillales</taxon>
        <taxon>Bacillaceae</taxon>
        <taxon>Pallidibacillus</taxon>
    </lineage>
</organism>
<evidence type="ECO:0000256" key="3">
    <source>
        <dbReference type="SAM" id="Phobius"/>
    </source>
</evidence>
<dbReference type="EMBL" id="JAACYS010000037">
    <property type="protein sequence ID" value="NCU17875.1"/>
    <property type="molecule type" value="Genomic_DNA"/>
</dbReference>
<dbReference type="Proteomes" id="UP000743899">
    <property type="component" value="Unassembled WGS sequence"/>
</dbReference>
<proteinExistence type="predicted"/>
<keyword evidence="3" id="KW-0812">Transmembrane</keyword>